<accession>E6XF83</accession>
<dbReference type="EMBL" id="CP002453">
    <property type="protein sequence ID" value="ADV50319.1"/>
    <property type="molecule type" value="Genomic_DNA"/>
</dbReference>
<dbReference type="InterPro" id="IPR024747">
    <property type="entry name" value="Pyridox_Oxase-rel"/>
</dbReference>
<evidence type="ECO:0000313" key="2">
    <source>
        <dbReference type="Proteomes" id="UP000008634"/>
    </source>
</evidence>
<dbReference type="KEGG" id="cao:Celal_3044"/>
<dbReference type="STRING" id="688270.Celal_3044"/>
<evidence type="ECO:0008006" key="3">
    <source>
        <dbReference type="Google" id="ProtNLM"/>
    </source>
</evidence>
<dbReference type="HOGENOM" id="CLU_067890_3_1_10"/>
<dbReference type="eggNOG" id="COG3467">
    <property type="taxonomic scope" value="Bacteria"/>
</dbReference>
<gene>
    <name evidence="1" type="ordered locus">Celal_3044</name>
</gene>
<keyword evidence="2" id="KW-1185">Reference proteome</keyword>
<sequence length="179" mass="20367">MSYFKTSKHIIFVEAISRLVKTTSITSNKMTDLSKSQSISILIQNYFGNLGVISQNIPYVIPITYYFDKEEGSIISYTADGLKLKAMRKNKHVSLAVQEITSVNNWQSVLVHGTFEELTGIDAKQKLHEFSEGVKKLIFEKENKEAEFISEFSNKSYSKGIPTVFRINITEITGKRKEI</sequence>
<dbReference type="AlphaFoldDB" id="E6XF83"/>
<organism evidence="1 2">
    <name type="scientific">Cellulophaga algicola (strain DSM 14237 / IC166 / ACAM 630)</name>
    <dbReference type="NCBI Taxonomy" id="688270"/>
    <lineage>
        <taxon>Bacteria</taxon>
        <taxon>Pseudomonadati</taxon>
        <taxon>Bacteroidota</taxon>
        <taxon>Flavobacteriia</taxon>
        <taxon>Flavobacteriales</taxon>
        <taxon>Flavobacteriaceae</taxon>
        <taxon>Cellulophaga</taxon>
    </lineage>
</organism>
<name>E6XF83_CELAD</name>
<dbReference type="InterPro" id="IPR012349">
    <property type="entry name" value="Split_barrel_FMN-bd"/>
</dbReference>
<dbReference type="Proteomes" id="UP000008634">
    <property type="component" value="Chromosome"/>
</dbReference>
<dbReference type="Pfam" id="PF12900">
    <property type="entry name" value="Pyridox_ox_2"/>
    <property type="match status" value="1"/>
</dbReference>
<dbReference type="Gene3D" id="2.30.110.10">
    <property type="entry name" value="Electron Transport, Fmn-binding Protein, Chain A"/>
    <property type="match status" value="1"/>
</dbReference>
<dbReference type="RefSeq" id="WP_013551782.1">
    <property type="nucleotide sequence ID" value="NC_014934.1"/>
</dbReference>
<proteinExistence type="predicted"/>
<evidence type="ECO:0000313" key="1">
    <source>
        <dbReference type="EMBL" id="ADV50319.1"/>
    </source>
</evidence>
<dbReference type="SUPFAM" id="SSF50475">
    <property type="entry name" value="FMN-binding split barrel"/>
    <property type="match status" value="1"/>
</dbReference>
<reference evidence="1 2" key="1">
    <citation type="journal article" date="2010" name="Stand. Genomic Sci.">
        <title>Complete genome sequence of Cellulophaga algicola type strain (IC166).</title>
        <authorList>
            <person name="Abt B."/>
            <person name="Lu M."/>
            <person name="Misra M."/>
            <person name="Han C."/>
            <person name="Nolan M."/>
            <person name="Lucas S."/>
            <person name="Hammon N."/>
            <person name="Deshpande S."/>
            <person name="Cheng J.F."/>
            <person name="Tapia R."/>
            <person name="Goodwin L."/>
            <person name="Pitluck S."/>
            <person name="Liolios K."/>
            <person name="Pagani I."/>
            <person name="Ivanova N."/>
            <person name="Mavromatis K."/>
            <person name="Ovchinikova G."/>
            <person name="Pati A."/>
            <person name="Chen A."/>
            <person name="Palaniappan K."/>
            <person name="Land M."/>
            <person name="Hauser L."/>
            <person name="Chang Y.J."/>
            <person name="Jeffries C.D."/>
            <person name="Detter J.C."/>
            <person name="Brambilla E."/>
            <person name="Rohde M."/>
            <person name="Tindall B.J."/>
            <person name="Goker M."/>
            <person name="Woyke T."/>
            <person name="Bristow J."/>
            <person name="Eisen J.A."/>
            <person name="Markowitz V."/>
            <person name="Hugenholtz P."/>
            <person name="Kyrpides N.C."/>
            <person name="Klenk H.P."/>
            <person name="Lapidus A."/>
        </authorList>
    </citation>
    <scope>NUCLEOTIDE SEQUENCE [LARGE SCALE GENOMIC DNA]</scope>
    <source>
        <strain evidence="2">DSM 14237 / IC166 / ACAM 630</strain>
    </source>
</reference>
<protein>
    <recommendedName>
        <fullName evidence="3">Flavin mononucleotide-binding protein</fullName>
    </recommendedName>
</protein>